<dbReference type="OrthoDB" id="2015551at2759"/>
<keyword evidence="6 9" id="KW-0186">Copper</keyword>
<comment type="function">
    <text evidence="9">Destroys radicals which are normally produced within the cells and which are toxic to biological systems.</text>
</comment>
<comment type="cofactor">
    <cofactor evidence="9">
        <name>Cu cation</name>
        <dbReference type="ChEBI" id="CHEBI:23378"/>
    </cofactor>
    <text evidence="9">Binds 1 copper ion per subunit.</text>
</comment>
<dbReference type="EC" id="1.15.1.1" evidence="9"/>
<sequence>MDGQLQRARQSKQPVALAVLGTLAFSILFWIAFLRPSSAPDVPVITQAVAVLKGDSGASGTVTFVQTAPTASVTITGELRGLDPKARRGFHIHTSGDLSSGCASAGVHFNPLRQTHGAPSAPVRHVGDLGNIESDGQGVARFTIEDKLVSLNGLLSVVGRAVVLHTGTDDLGEGNNEESLRTGNAGARAACGVIGISG</sequence>
<dbReference type="PRINTS" id="PR00068">
    <property type="entry name" value="CUZNDISMTASE"/>
</dbReference>
<dbReference type="FunFam" id="2.60.40.200:FF:000003">
    <property type="entry name" value="Superoxide dismutase [Cu-Zn], chloroplastic"/>
    <property type="match status" value="1"/>
</dbReference>
<organism evidence="12 13">
    <name type="scientific">Wolfiporia cocos (strain MD-104)</name>
    <name type="common">Brown rot fungus</name>
    <dbReference type="NCBI Taxonomy" id="742152"/>
    <lineage>
        <taxon>Eukaryota</taxon>
        <taxon>Fungi</taxon>
        <taxon>Dikarya</taxon>
        <taxon>Basidiomycota</taxon>
        <taxon>Agaricomycotina</taxon>
        <taxon>Agaricomycetes</taxon>
        <taxon>Polyporales</taxon>
        <taxon>Phaeolaceae</taxon>
        <taxon>Wolfiporia</taxon>
    </lineage>
</organism>
<dbReference type="PROSITE" id="PS00087">
    <property type="entry name" value="SOD_CU_ZN_1"/>
    <property type="match status" value="1"/>
</dbReference>
<keyword evidence="3 9" id="KW-0862">Zinc</keyword>
<evidence type="ECO:0000256" key="2">
    <source>
        <dbReference type="ARBA" id="ARBA00022723"/>
    </source>
</evidence>
<dbReference type="PROSITE" id="PS00332">
    <property type="entry name" value="SOD_CU_ZN_2"/>
    <property type="match status" value="1"/>
</dbReference>
<comment type="cofactor">
    <cofactor evidence="9">
        <name>Zn(2+)</name>
        <dbReference type="ChEBI" id="CHEBI:29105"/>
    </cofactor>
    <text evidence="9">Binds 1 zinc ion per subunit.</text>
</comment>
<feature type="transmembrane region" description="Helical" evidence="10">
    <location>
        <begin position="15"/>
        <end position="33"/>
    </location>
</feature>
<keyword evidence="2 9" id="KW-0479">Metal-binding</keyword>
<dbReference type="PANTHER" id="PTHR10003">
    <property type="entry name" value="SUPEROXIDE DISMUTASE CU-ZN -RELATED"/>
    <property type="match status" value="1"/>
</dbReference>
<dbReference type="InterPro" id="IPR024134">
    <property type="entry name" value="SOD_Cu/Zn_/chaperone"/>
</dbReference>
<evidence type="ECO:0000256" key="5">
    <source>
        <dbReference type="ARBA" id="ARBA00023002"/>
    </source>
</evidence>
<evidence type="ECO:0000256" key="10">
    <source>
        <dbReference type="SAM" id="Phobius"/>
    </source>
</evidence>
<accession>A0A2H3JUI4</accession>
<comment type="similarity">
    <text evidence="1 9">Belongs to the Cu-Zn superoxide dismutase family.</text>
</comment>
<reference evidence="12 13" key="1">
    <citation type="journal article" date="2012" name="Science">
        <title>The Paleozoic origin of enzymatic lignin decomposition reconstructed from 31 fungal genomes.</title>
        <authorList>
            <person name="Floudas D."/>
            <person name="Binder M."/>
            <person name="Riley R."/>
            <person name="Barry K."/>
            <person name="Blanchette R.A."/>
            <person name="Henrissat B."/>
            <person name="Martinez A.T."/>
            <person name="Otillar R."/>
            <person name="Spatafora J.W."/>
            <person name="Yadav J.S."/>
            <person name="Aerts A."/>
            <person name="Benoit I."/>
            <person name="Boyd A."/>
            <person name="Carlson A."/>
            <person name="Copeland A."/>
            <person name="Coutinho P.M."/>
            <person name="de Vries R.P."/>
            <person name="Ferreira P."/>
            <person name="Findley K."/>
            <person name="Foster B."/>
            <person name="Gaskell J."/>
            <person name="Glotzer D."/>
            <person name="Gorecki P."/>
            <person name="Heitman J."/>
            <person name="Hesse C."/>
            <person name="Hori C."/>
            <person name="Igarashi K."/>
            <person name="Jurgens J.A."/>
            <person name="Kallen N."/>
            <person name="Kersten P."/>
            <person name="Kohler A."/>
            <person name="Kuees U."/>
            <person name="Kumar T.K.A."/>
            <person name="Kuo A."/>
            <person name="LaButti K."/>
            <person name="Larrondo L.F."/>
            <person name="Lindquist E."/>
            <person name="Ling A."/>
            <person name="Lombard V."/>
            <person name="Lucas S."/>
            <person name="Lundell T."/>
            <person name="Martin R."/>
            <person name="McLaughlin D.J."/>
            <person name="Morgenstern I."/>
            <person name="Morin E."/>
            <person name="Murat C."/>
            <person name="Nagy L.G."/>
            <person name="Nolan M."/>
            <person name="Ohm R.A."/>
            <person name="Patyshakuliyeva A."/>
            <person name="Rokas A."/>
            <person name="Ruiz-Duenas F.J."/>
            <person name="Sabat G."/>
            <person name="Salamov A."/>
            <person name="Samejima M."/>
            <person name="Schmutz J."/>
            <person name="Slot J.C."/>
            <person name="St John F."/>
            <person name="Stenlid J."/>
            <person name="Sun H."/>
            <person name="Sun S."/>
            <person name="Syed K."/>
            <person name="Tsang A."/>
            <person name="Wiebenga A."/>
            <person name="Young D."/>
            <person name="Pisabarro A."/>
            <person name="Eastwood D.C."/>
            <person name="Martin F."/>
            <person name="Cullen D."/>
            <person name="Grigoriev I.V."/>
            <person name="Hibbett D.S."/>
        </authorList>
    </citation>
    <scope>NUCLEOTIDE SEQUENCE [LARGE SCALE GENOMIC DNA]</scope>
    <source>
        <strain evidence="12 13">MD-104</strain>
    </source>
</reference>
<name>A0A2H3JUI4_WOLCO</name>
<gene>
    <name evidence="12" type="ORF">WOLCODRAFT_136496</name>
</gene>
<dbReference type="OMA" id="AQRGFHI"/>
<dbReference type="STRING" id="742152.A0A2H3JUI4"/>
<dbReference type="Pfam" id="PF00080">
    <property type="entry name" value="Sod_Cu"/>
    <property type="match status" value="1"/>
</dbReference>
<dbReference type="InterPro" id="IPR018152">
    <property type="entry name" value="SOD_Cu/Zn_BS"/>
</dbReference>
<proteinExistence type="inferred from homology"/>
<evidence type="ECO:0000256" key="7">
    <source>
        <dbReference type="ARBA" id="ARBA00023157"/>
    </source>
</evidence>
<evidence type="ECO:0000256" key="1">
    <source>
        <dbReference type="ARBA" id="ARBA00010457"/>
    </source>
</evidence>
<dbReference type="InterPro" id="IPR036423">
    <property type="entry name" value="SOD-like_Cu/Zn_dom_sf"/>
</dbReference>
<dbReference type="EMBL" id="KB468053">
    <property type="protein sequence ID" value="PCH39797.1"/>
    <property type="molecule type" value="Genomic_DNA"/>
</dbReference>
<dbReference type="Proteomes" id="UP000218811">
    <property type="component" value="Unassembled WGS sequence"/>
</dbReference>
<keyword evidence="5 9" id="KW-0560">Oxidoreductase</keyword>
<evidence type="ECO:0000256" key="3">
    <source>
        <dbReference type="ARBA" id="ARBA00022833"/>
    </source>
</evidence>
<keyword evidence="10" id="KW-0472">Membrane</keyword>
<evidence type="ECO:0000256" key="4">
    <source>
        <dbReference type="ARBA" id="ARBA00022862"/>
    </source>
</evidence>
<protein>
    <recommendedName>
        <fullName evidence="9">Superoxide dismutase [Cu-Zn]</fullName>
        <ecNumber evidence="9">1.15.1.1</ecNumber>
    </recommendedName>
</protein>
<keyword evidence="10" id="KW-0812">Transmembrane</keyword>
<evidence type="ECO:0000259" key="11">
    <source>
        <dbReference type="Pfam" id="PF00080"/>
    </source>
</evidence>
<evidence type="ECO:0000256" key="6">
    <source>
        <dbReference type="ARBA" id="ARBA00023008"/>
    </source>
</evidence>
<evidence type="ECO:0000256" key="9">
    <source>
        <dbReference type="RuleBase" id="RU000393"/>
    </source>
</evidence>
<comment type="catalytic activity">
    <reaction evidence="8 9">
        <text>2 superoxide + 2 H(+) = H2O2 + O2</text>
        <dbReference type="Rhea" id="RHEA:20696"/>
        <dbReference type="ChEBI" id="CHEBI:15378"/>
        <dbReference type="ChEBI" id="CHEBI:15379"/>
        <dbReference type="ChEBI" id="CHEBI:16240"/>
        <dbReference type="ChEBI" id="CHEBI:18421"/>
        <dbReference type="EC" id="1.15.1.1"/>
    </reaction>
</comment>
<dbReference type="AlphaFoldDB" id="A0A2H3JUI4"/>
<evidence type="ECO:0000313" key="12">
    <source>
        <dbReference type="EMBL" id="PCH39797.1"/>
    </source>
</evidence>
<evidence type="ECO:0000256" key="8">
    <source>
        <dbReference type="ARBA" id="ARBA00049204"/>
    </source>
</evidence>
<dbReference type="InterPro" id="IPR001424">
    <property type="entry name" value="SOD_Cu_Zn_dom"/>
</dbReference>
<dbReference type="SUPFAM" id="SSF49329">
    <property type="entry name" value="Cu,Zn superoxide dismutase-like"/>
    <property type="match status" value="1"/>
</dbReference>
<keyword evidence="13" id="KW-1185">Reference proteome</keyword>
<dbReference type="GO" id="GO:0004784">
    <property type="term" value="F:superoxide dismutase activity"/>
    <property type="evidence" value="ECO:0007669"/>
    <property type="project" value="UniProtKB-EC"/>
</dbReference>
<feature type="domain" description="Superoxide dismutase copper/zinc binding" evidence="11">
    <location>
        <begin position="59"/>
        <end position="194"/>
    </location>
</feature>
<dbReference type="CDD" id="cd00305">
    <property type="entry name" value="Cu-Zn_Superoxide_Dismutase"/>
    <property type="match status" value="1"/>
</dbReference>
<keyword evidence="7" id="KW-1015">Disulfide bond</keyword>
<keyword evidence="10" id="KW-1133">Transmembrane helix</keyword>
<evidence type="ECO:0000313" key="13">
    <source>
        <dbReference type="Proteomes" id="UP000218811"/>
    </source>
</evidence>
<keyword evidence="4" id="KW-0049">Antioxidant</keyword>
<dbReference type="GO" id="GO:0005507">
    <property type="term" value="F:copper ion binding"/>
    <property type="evidence" value="ECO:0007669"/>
    <property type="project" value="InterPro"/>
</dbReference>
<dbReference type="Gene3D" id="2.60.40.200">
    <property type="entry name" value="Superoxide dismutase, copper/zinc binding domain"/>
    <property type="match status" value="1"/>
</dbReference>